<evidence type="ECO:0000256" key="2">
    <source>
        <dbReference type="SAM" id="SignalP"/>
    </source>
</evidence>
<accession>A0A7Z7JGJ2</accession>
<protein>
    <recommendedName>
        <fullName evidence="5">Extra-cytoplasmic solute receptor</fullName>
    </recommendedName>
</protein>
<dbReference type="CDD" id="cd13578">
    <property type="entry name" value="PBP2_Bug27"/>
    <property type="match status" value="1"/>
</dbReference>
<reference evidence="3 4" key="1">
    <citation type="submission" date="2018-01" db="EMBL/GenBank/DDBJ databases">
        <authorList>
            <person name="Clerissi C."/>
        </authorList>
    </citation>
    <scope>NUCLEOTIDE SEQUENCE [LARGE SCALE GENOMIC DNA]</scope>
    <source>
        <strain evidence="3">Cupriavidus taiwanensis STM 6021</strain>
    </source>
</reference>
<name>A0A7Z7JGJ2_9BURK</name>
<comment type="caution">
    <text evidence="3">The sequence shown here is derived from an EMBL/GenBank/DDBJ whole genome shotgun (WGS) entry which is preliminary data.</text>
</comment>
<feature type="chain" id="PRO_5031091153" description="Extra-cytoplasmic solute receptor" evidence="2">
    <location>
        <begin position="26"/>
        <end position="326"/>
    </location>
</feature>
<gene>
    <name evidence="3" type="ORF">CBM2594_U70020</name>
</gene>
<keyword evidence="2" id="KW-0732">Signal</keyword>
<evidence type="ECO:0008006" key="5">
    <source>
        <dbReference type="Google" id="ProtNLM"/>
    </source>
</evidence>
<feature type="signal peptide" evidence="2">
    <location>
        <begin position="1"/>
        <end position="25"/>
    </location>
</feature>
<dbReference type="AlphaFoldDB" id="A0A7Z7JGJ2"/>
<comment type="similarity">
    <text evidence="1">Belongs to the UPF0065 (bug) family.</text>
</comment>
<evidence type="ECO:0000256" key="1">
    <source>
        <dbReference type="ARBA" id="ARBA00006987"/>
    </source>
</evidence>
<dbReference type="Gene3D" id="3.40.190.150">
    <property type="entry name" value="Bordetella uptake gene, domain 1"/>
    <property type="match status" value="1"/>
</dbReference>
<evidence type="ECO:0000313" key="4">
    <source>
        <dbReference type="Proteomes" id="UP000257139"/>
    </source>
</evidence>
<dbReference type="SUPFAM" id="SSF53850">
    <property type="entry name" value="Periplasmic binding protein-like II"/>
    <property type="match status" value="1"/>
</dbReference>
<organism evidence="3 4">
    <name type="scientific">Cupriavidus taiwanensis</name>
    <dbReference type="NCBI Taxonomy" id="164546"/>
    <lineage>
        <taxon>Bacteria</taxon>
        <taxon>Pseudomonadati</taxon>
        <taxon>Pseudomonadota</taxon>
        <taxon>Betaproteobacteria</taxon>
        <taxon>Burkholderiales</taxon>
        <taxon>Burkholderiaceae</taxon>
        <taxon>Cupriavidus</taxon>
    </lineage>
</organism>
<proteinExistence type="inferred from homology"/>
<dbReference type="EMBL" id="OGUU01000054">
    <property type="protein sequence ID" value="SPC26187.1"/>
    <property type="molecule type" value="Genomic_DNA"/>
</dbReference>
<dbReference type="InterPro" id="IPR042100">
    <property type="entry name" value="Bug_dom1"/>
</dbReference>
<dbReference type="PIRSF" id="PIRSF017082">
    <property type="entry name" value="YflP"/>
    <property type="match status" value="1"/>
</dbReference>
<dbReference type="Proteomes" id="UP000257139">
    <property type="component" value="Unassembled WGS sequence"/>
</dbReference>
<dbReference type="Gene3D" id="3.40.190.10">
    <property type="entry name" value="Periplasmic binding protein-like II"/>
    <property type="match status" value="1"/>
</dbReference>
<dbReference type="PANTHER" id="PTHR42928:SF5">
    <property type="entry name" value="BLR1237 PROTEIN"/>
    <property type="match status" value="1"/>
</dbReference>
<evidence type="ECO:0000313" key="3">
    <source>
        <dbReference type="EMBL" id="SPC26187.1"/>
    </source>
</evidence>
<sequence>MFSAKSLVKCLAIGAALTFSMTSRAEYPNKPIRVVVPYAAGGTTDAISRMIGEKLSGKLGQPVVVENKPGGSEQVAMSYVKLAPADGYTIVISTVGGLSVNPSLYGSKLSYNPQKDLVPVVLAASLPSVFFVNPSVPVKTLDELTDYLKKNPGKVNYGSSGPGQPSHLAMELYKSLTGVDVNHVPYKGGAPALQDLAAGHVQVMVAIGAEGMPFVKAGKLKALAVTTATRTPLFPELVPAAESKGMKGFEMPTWYGYLVKTGTSNAIVHRLNVAFNEVLQDKDLRKKMNEMGIEVLGGTPQDLDARIKQDTVKWGKVVHDAHITLE</sequence>
<dbReference type="PANTHER" id="PTHR42928">
    <property type="entry name" value="TRICARBOXYLATE-BINDING PROTEIN"/>
    <property type="match status" value="1"/>
</dbReference>
<dbReference type="Pfam" id="PF03401">
    <property type="entry name" value="TctC"/>
    <property type="match status" value="1"/>
</dbReference>
<dbReference type="InterPro" id="IPR005064">
    <property type="entry name" value="BUG"/>
</dbReference>